<dbReference type="RefSeq" id="WP_151571712.1">
    <property type="nucleotide sequence ID" value="NZ_WBOT01000001.1"/>
</dbReference>
<evidence type="ECO:0000256" key="4">
    <source>
        <dbReference type="ARBA" id="ARBA00022692"/>
    </source>
</evidence>
<evidence type="ECO:0000256" key="6">
    <source>
        <dbReference type="ARBA" id="ARBA00023136"/>
    </source>
</evidence>
<dbReference type="InterPro" id="IPR023090">
    <property type="entry name" value="UPF0702_alpha/beta_dom_sf"/>
</dbReference>
<organism evidence="10 11">
    <name type="scientific">Bacillus mesophilum</name>
    <dbReference type="NCBI Taxonomy" id="1071718"/>
    <lineage>
        <taxon>Bacteria</taxon>
        <taxon>Bacillati</taxon>
        <taxon>Bacillota</taxon>
        <taxon>Bacilli</taxon>
        <taxon>Bacillales</taxon>
        <taxon>Bacillaceae</taxon>
        <taxon>Bacillus</taxon>
    </lineage>
</organism>
<dbReference type="PANTHER" id="PTHR34582">
    <property type="entry name" value="UPF0702 TRANSMEMBRANE PROTEIN YCAP"/>
    <property type="match status" value="1"/>
</dbReference>
<feature type="domain" description="YetF-like N-terminal transmembrane" evidence="9">
    <location>
        <begin position="3"/>
        <end position="78"/>
    </location>
</feature>
<keyword evidence="6 7" id="KW-0472">Membrane</keyword>
<evidence type="ECO:0000256" key="7">
    <source>
        <dbReference type="SAM" id="Phobius"/>
    </source>
</evidence>
<reference evidence="10 11" key="1">
    <citation type="journal article" date="2014" name="Arch. Microbiol.">
        <title>Bacillus mesophilum sp. nov., strain IITR-54T, a novel 4-chlorobiphenyl dechlorinating bacterium.</title>
        <authorList>
            <person name="Manickam N."/>
            <person name="Singh N.K."/>
            <person name="Bajaj A."/>
            <person name="Kumar R.M."/>
            <person name="Kaur G."/>
            <person name="Kaur N."/>
            <person name="Bala M."/>
            <person name="Kumar A."/>
            <person name="Mayilraj S."/>
        </authorList>
    </citation>
    <scope>NUCLEOTIDE SEQUENCE [LARGE SCALE GENOMIC DNA]</scope>
    <source>
        <strain evidence="10 11">IITR-54</strain>
    </source>
</reference>
<name>A0A7V7RPA1_9BACI</name>
<dbReference type="Proteomes" id="UP000441354">
    <property type="component" value="Unassembled WGS sequence"/>
</dbReference>
<sequence>MEYVHILFVLLVGFIALFGMAKILGKTQITQITPFDFISAIVLGELVGNALYDENTSIWQMLYSVVIWTVLIFTTELITQKYKSTRKLLEGEPSIVIKKGKINFDVLKKNHLDLNQLQHLLRTKDIFSVRECEYAILETDGTVSVLKKPAFTVPTISDFNMPLPSVEIPITLIIDGEVVFDNLENMEWDLEKLKMEIKNAGASSVKDILIAEWKKGEGLYVQLY</sequence>
<evidence type="ECO:0000259" key="9">
    <source>
        <dbReference type="Pfam" id="PF20730"/>
    </source>
</evidence>
<feature type="transmembrane region" description="Helical" evidence="7">
    <location>
        <begin position="58"/>
        <end position="78"/>
    </location>
</feature>
<dbReference type="InterPro" id="IPR007353">
    <property type="entry name" value="DUF421"/>
</dbReference>
<feature type="transmembrane region" description="Helical" evidence="7">
    <location>
        <begin position="6"/>
        <end position="25"/>
    </location>
</feature>
<keyword evidence="5 7" id="KW-1133">Transmembrane helix</keyword>
<comment type="caution">
    <text evidence="10">The sequence shown here is derived from an EMBL/GenBank/DDBJ whole genome shotgun (WGS) entry which is preliminary data.</text>
</comment>
<dbReference type="OrthoDB" id="1076133at2"/>
<evidence type="ECO:0000313" key="11">
    <source>
        <dbReference type="Proteomes" id="UP000441354"/>
    </source>
</evidence>
<comment type="similarity">
    <text evidence="2">Belongs to the UPF0702 family.</text>
</comment>
<evidence type="ECO:0000256" key="5">
    <source>
        <dbReference type="ARBA" id="ARBA00022989"/>
    </source>
</evidence>
<accession>A0A7V7RPA1</accession>
<gene>
    <name evidence="10" type="ORF">F7732_00170</name>
</gene>
<dbReference type="EMBL" id="WBOT01000001">
    <property type="protein sequence ID" value="KAB2335029.1"/>
    <property type="molecule type" value="Genomic_DNA"/>
</dbReference>
<dbReference type="InterPro" id="IPR048454">
    <property type="entry name" value="YetF_N"/>
</dbReference>
<dbReference type="Gene3D" id="3.30.240.20">
    <property type="entry name" value="bsu07140 like domains"/>
    <property type="match status" value="2"/>
</dbReference>
<evidence type="ECO:0000256" key="2">
    <source>
        <dbReference type="ARBA" id="ARBA00006448"/>
    </source>
</evidence>
<dbReference type="Pfam" id="PF04239">
    <property type="entry name" value="DUF421"/>
    <property type="match status" value="1"/>
</dbReference>
<evidence type="ECO:0000259" key="8">
    <source>
        <dbReference type="Pfam" id="PF04239"/>
    </source>
</evidence>
<dbReference type="Pfam" id="PF20730">
    <property type="entry name" value="YetF_N"/>
    <property type="match status" value="1"/>
</dbReference>
<proteinExistence type="inferred from homology"/>
<dbReference type="GO" id="GO:0005886">
    <property type="term" value="C:plasma membrane"/>
    <property type="evidence" value="ECO:0007669"/>
    <property type="project" value="UniProtKB-SubCell"/>
</dbReference>
<feature type="domain" description="YetF C-terminal" evidence="8">
    <location>
        <begin position="80"/>
        <end position="214"/>
    </location>
</feature>
<dbReference type="AlphaFoldDB" id="A0A7V7RPA1"/>
<comment type="subcellular location">
    <subcellularLocation>
        <location evidence="1">Cell membrane</location>
        <topology evidence="1">Multi-pass membrane protein</topology>
    </subcellularLocation>
</comment>
<keyword evidence="4 7" id="KW-0812">Transmembrane</keyword>
<evidence type="ECO:0000256" key="3">
    <source>
        <dbReference type="ARBA" id="ARBA00022475"/>
    </source>
</evidence>
<dbReference type="PANTHER" id="PTHR34582:SF5">
    <property type="entry name" value="UPF0702 TRANSMEMBRANE PROTEIN YETF"/>
    <property type="match status" value="1"/>
</dbReference>
<keyword evidence="3" id="KW-1003">Cell membrane</keyword>
<evidence type="ECO:0000313" key="10">
    <source>
        <dbReference type="EMBL" id="KAB2335029.1"/>
    </source>
</evidence>
<keyword evidence="11" id="KW-1185">Reference proteome</keyword>
<protein>
    <submittedName>
        <fullName evidence="10">DUF421 domain-containing protein</fullName>
    </submittedName>
</protein>
<evidence type="ECO:0000256" key="1">
    <source>
        <dbReference type="ARBA" id="ARBA00004651"/>
    </source>
</evidence>